<name>A0ABS9CDD2_9BACT</name>
<accession>A0ABS9CDD2</accession>
<evidence type="ECO:0000256" key="1">
    <source>
        <dbReference type="SAM" id="SignalP"/>
    </source>
</evidence>
<dbReference type="RefSeq" id="WP_301637313.1">
    <property type="nucleotide sequence ID" value="NZ_JADYTN010000002.1"/>
</dbReference>
<keyword evidence="1" id="KW-0732">Signal</keyword>
<proteinExistence type="predicted"/>
<evidence type="ECO:0000313" key="2">
    <source>
        <dbReference type="EMBL" id="MCF2562724.1"/>
    </source>
</evidence>
<dbReference type="Proteomes" id="UP001200470">
    <property type="component" value="Unassembled WGS sequence"/>
</dbReference>
<keyword evidence="3" id="KW-1185">Reference proteome</keyword>
<feature type="chain" id="PRO_5046780078" evidence="1">
    <location>
        <begin position="23"/>
        <end position="237"/>
    </location>
</feature>
<protein>
    <submittedName>
        <fullName evidence="2">Uncharacterized protein</fullName>
    </submittedName>
</protein>
<comment type="caution">
    <text evidence="2">The sequence shown here is derived from an EMBL/GenBank/DDBJ whole genome shotgun (WGS) entry which is preliminary data.</text>
</comment>
<feature type="signal peptide" evidence="1">
    <location>
        <begin position="1"/>
        <end position="22"/>
    </location>
</feature>
<organism evidence="2 3">
    <name type="scientific">Xylanibacter brevis</name>
    <dbReference type="NCBI Taxonomy" id="83231"/>
    <lineage>
        <taxon>Bacteria</taxon>
        <taxon>Pseudomonadati</taxon>
        <taxon>Bacteroidota</taxon>
        <taxon>Bacteroidia</taxon>
        <taxon>Bacteroidales</taxon>
        <taxon>Prevotellaceae</taxon>
        <taxon>Xylanibacter</taxon>
    </lineage>
</organism>
<dbReference type="EMBL" id="JADYTN010000002">
    <property type="protein sequence ID" value="MCF2562724.1"/>
    <property type="molecule type" value="Genomic_DNA"/>
</dbReference>
<gene>
    <name evidence="2" type="ORF">I6E12_01145</name>
</gene>
<evidence type="ECO:0000313" key="3">
    <source>
        <dbReference type="Proteomes" id="UP001200470"/>
    </source>
</evidence>
<reference evidence="2 3" key="1">
    <citation type="submission" date="2020-12" db="EMBL/GenBank/DDBJ databases">
        <title>Whole genome sequences of gut porcine anaerobes.</title>
        <authorList>
            <person name="Kubasova T."/>
            <person name="Jahodarova E."/>
            <person name="Rychlik I."/>
        </authorList>
    </citation>
    <scope>NUCLEOTIDE SEQUENCE [LARGE SCALE GENOMIC DNA]</scope>
    <source>
        <strain evidence="2 3">An925</strain>
    </source>
</reference>
<sequence length="237" mass="26502">MIMKKIMLSIIALVSSISMVQAQTYKIGDVYDKGGVKGVVFYVDDSGEHGLLVSPSGFEGKWCKKEQANNTINCYDEKDGAVNMETIATYIKDYDASWDEFPLFQWARSLGEGWYIPASDELKLLAKAINGGEEYSEKNINKFAKILKKEKGKGFINKGFGHSDDFMNIYSSTEMRDSKGLVFTLFFQESSGSKFGTYMLGKFAKRKGKLILAGQYKNILTGGLTIKTDFGRAVHKF</sequence>